<comment type="caution">
    <text evidence="1">The sequence shown here is derived from an EMBL/GenBank/DDBJ whole genome shotgun (WGS) entry which is preliminary data.</text>
</comment>
<accession>A0A8T0C2Z9</accession>
<name>A0A8T0C2Z9_9GAMM</name>
<dbReference type="AlphaFoldDB" id="A0A8T0C2Z9"/>
<evidence type="ECO:0000313" key="2">
    <source>
        <dbReference type="Proteomes" id="UP000016480"/>
    </source>
</evidence>
<evidence type="ECO:0000313" key="1">
    <source>
        <dbReference type="EMBL" id="KAF7783605.1"/>
    </source>
</evidence>
<dbReference type="EMBL" id="AHCD03000043">
    <property type="protein sequence ID" value="KAF7783605.1"/>
    <property type="molecule type" value="Genomic_DNA"/>
</dbReference>
<dbReference type="Proteomes" id="UP000016480">
    <property type="component" value="Unassembled WGS sequence"/>
</dbReference>
<dbReference type="RefSeq" id="WP_010385226.1">
    <property type="nucleotide sequence ID" value="NZ_AHCD03000043.1"/>
</dbReference>
<gene>
    <name evidence="1" type="ORF">PRUB_a3422</name>
</gene>
<dbReference type="GeneID" id="61359744"/>
<sequence length="685" mass="77759">MNIESLSRLIAGADVSVFRSIATIIMPLFKLPNADYCDGPYDGGHDFKIVNMPNGAEVGIQISVEKKWESKLRSDAKKLKHTSDVDIMYFFSSRRIPEGSYKEVEEDIFTDHAIVVKKYDCQAIASRLVKYDKVSEVLDLLGINITKPEQKYLTPKNEAVSSLLLFDQKTKDLRQRFFQSIIMSTLSRKPDGCSREQLIESVASSFNLEETQQIQLNANIDRLLQNSEIESHQKVLILSKSEQDRFAGLQKTTELELEMLKSDFKDKLSNLKVALDVKTQALLLDNFIELTIYLSGQSYNIYDAVVEADSSYKSIRDIISSKFGQQNTHEIFKELSSFFAGTDFAKHIACAKLYDAFLNTNSSHLINALGGVEALNIYIDSSVFIPIICGLLFDNVGDRYSLSGASLHKLITKHEFNAIIPYDYMEEVASHLIEACRDYKHIVEKGIDLSHSGNAFISHYSRYRRSRPDISFSEYVKLFGVRLNTISSDMSDSAFYSIRDRAVRELTKLASKYSFKTERFKVEYLESKIDELKLFVEDQGISRPDVLIRHDAKVIEYLAGGYIESGIVKLLCTWDKVHSLKNPEGADGYYVMHPVAVIDYLSLAKGNGDVSVSHLLDFAAMQEEADLKLSSQIWDVIAKVDNHNLADAELFGQAREFQEAYMHKHANDESVANEQVEKEWMAWKK</sequence>
<organism evidence="1 2">
    <name type="scientific">Pseudoalteromonas rubra</name>
    <dbReference type="NCBI Taxonomy" id="43658"/>
    <lineage>
        <taxon>Bacteria</taxon>
        <taxon>Pseudomonadati</taxon>
        <taxon>Pseudomonadota</taxon>
        <taxon>Gammaproteobacteria</taxon>
        <taxon>Alteromonadales</taxon>
        <taxon>Pseudoalteromonadaceae</taxon>
        <taxon>Pseudoalteromonas</taxon>
    </lineage>
</organism>
<proteinExistence type="predicted"/>
<reference evidence="1 2" key="1">
    <citation type="journal article" date="2012" name="J. Bacteriol.">
        <title>Genome sequence of the cycloprodigiosin-producing bacterial strain Pseudoalteromonas rubra ATCC 29570(T).</title>
        <authorList>
            <person name="Xie B.B."/>
            <person name="Shu Y.L."/>
            <person name="Qin Q.L."/>
            <person name="Rong J.C."/>
            <person name="Zhang X.Y."/>
            <person name="Chen X.L."/>
            <person name="Zhou B.C."/>
            <person name="Zhang Y.Z."/>
        </authorList>
    </citation>
    <scope>NUCLEOTIDE SEQUENCE [LARGE SCALE GENOMIC DNA]</scope>
    <source>
        <strain evidence="1 2">DSM 6842</strain>
    </source>
</reference>
<protein>
    <submittedName>
        <fullName evidence="1">Uncharacterized protein</fullName>
    </submittedName>
</protein>